<reference evidence="1" key="1">
    <citation type="journal article" date="2013" name="J. Plant Res.">
        <title>Effect of fungi and light on seed germination of three Opuntia species from semiarid lands of central Mexico.</title>
        <authorList>
            <person name="Delgado-Sanchez P."/>
            <person name="Jimenez-Bremont J.F."/>
            <person name="Guerrero-Gonzalez Mde L."/>
            <person name="Flores J."/>
        </authorList>
    </citation>
    <scope>NUCLEOTIDE SEQUENCE</scope>
    <source>
        <tissue evidence="1">Cladode</tissue>
    </source>
</reference>
<evidence type="ECO:0000313" key="1">
    <source>
        <dbReference type="EMBL" id="MBA4625722.1"/>
    </source>
</evidence>
<dbReference type="AlphaFoldDB" id="A0A7C9CU56"/>
<protein>
    <submittedName>
        <fullName evidence="1">Uncharacterized protein</fullName>
    </submittedName>
</protein>
<reference evidence="1" key="2">
    <citation type="submission" date="2020-07" db="EMBL/GenBank/DDBJ databases">
        <authorList>
            <person name="Vera ALvarez R."/>
            <person name="Arias-Moreno D.M."/>
            <person name="Jimenez-Jacinto V."/>
            <person name="Jimenez-Bremont J.F."/>
            <person name="Swaminathan K."/>
            <person name="Moose S.P."/>
            <person name="Guerrero-Gonzalez M.L."/>
            <person name="Marino-Ramirez L."/>
            <person name="Landsman D."/>
            <person name="Rodriguez-Kessler M."/>
            <person name="Delgado-Sanchez P."/>
        </authorList>
    </citation>
    <scope>NUCLEOTIDE SEQUENCE</scope>
    <source>
        <tissue evidence="1">Cladode</tissue>
    </source>
</reference>
<sequence length="118" mass="12749">MKILTGSGPRLRFGGVVEPSLRFGQLSTKASRTALIPLACSLHLPSPSLLTIALSLFQSKVANGGGAQDFETAVKCVYWPSTSTHRNIKGALTFFTFCCEVEVSQHNGNTQKRTTESF</sequence>
<accession>A0A7C9CU56</accession>
<dbReference type="EMBL" id="GISG01053261">
    <property type="protein sequence ID" value="MBA4625722.1"/>
    <property type="molecule type" value="Transcribed_RNA"/>
</dbReference>
<organism evidence="1">
    <name type="scientific">Opuntia streptacantha</name>
    <name type="common">Prickly pear cactus</name>
    <name type="synonym">Opuntia cardona</name>
    <dbReference type="NCBI Taxonomy" id="393608"/>
    <lineage>
        <taxon>Eukaryota</taxon>
        <taxon>Viridiplantae</taxon>
        <taxon>Streptophyta</taxon>
        <taxon>Embryophyta</taxon>
        <taxon>Tracheophyta</taxon>
        <taxon>Spermatophyta</taxon>
        <taxon>Magnoliopsida</taxon>
        <taxon>eudicotyledons</taxon>
        <taxon>Gunneridae</taxon>
        <taxon>Pentapetalae</taxon>
        <taxon>Caryophyllales</taxon>
        <taxon>Cactineae</taxon>
        <taxon>Cactaceae</taxon>
        <taxon>Opuntioideae</taxon>
        <taxon>Opuntia</taxon>
    </lineage>
</organism>
<proteinExistence type="predicted"/>
<name>A0A7C9CU56_OPUST</name>